<dbReference type="InterPro" id="IPR007627">
    <property type="entry name" value="RNA_pol_sigma70_r2"/>
</dbReference>
<comment type="similarity">
    <text evidence="1">Belongs to the sigma-70 factor family. ECF subfamily.</text>
</comment>
<evidence type="ECO:0000256" key="4">
    <source>
        <dbReference type="ARBA" id="ARBA00023163"/>
    </source>
</evidence>
<feature type="domain" description="RNA polymerase sigma-70 region 2" evidence="5">
    <location>
        <begin position="10"/>
        <end position="73"/>
    </location>
</feature>
<dbReference type="Pfam" id="PF08281">
    <property type="entry name" value="Sigma70_r4_2"/>
    <property type="match status" value="1"/>
</dbReference>
<name>A0A645B4K3_9ZZZZ</name>
<dbReference type="InterPro" id="IPR036388">
    <property type="entry name" value="WH-like_DNA-bd_sf"/>
</dbReference>
<dbReference type="Pfam" id="PF04542">
    <property type="entry name" value="Sigma70_r2"/>
    <property type="match status" value="1"/>
</dbReference>
<dbReference type="InterPro" id="IPR014304">
    <property type="entry name" value="RNA_pol_sigma-Z"/>
</dbReference>
<dbReference type="AlphaFoldDB" id="A0A645B4K3"/>
<dbReference type="GO" id="GO:0006352">
    <property type="term" value="P:DNA-templated transcription initiation"/>
    <property type="evidence" value="ECO:0007669"/>
    <property type="project" value="InterPro"/>
</dbReference>
<dbReference type="PANTHER" id="PTHR43133:SF62">
    <property type="entry name" value="RNA POLYMERASE SIGMA FACTOR SIGZ"/>
    <property type="match status" value="1"/>
</dbReference>
<evidence type="ECO:0000256" key="3">
    <source>
        <dbReference type="ARBA" id="ARBA00023082"/>
    </source>
</evidence>
<dbReference type="NCBIfam" id="TIGR02937">
    <property type="entry name" value="sigma70-ECF"/>
    <property type="match status" value="1"/>
</dbReference>
<dbReference type="InterPro" id="IPR013324">
    <property type="entry name" value="RNA_pol_sigma_r3/r4-like"/>
</dbReference>
<dbReference type="InterPro" id="IPR013249">
    <property type="entry name" value="RNA_pol_sigma70_r4_t2"/>
</dbReference>
<keyword evidence="3" id="KW-0731">Sigma factor</keyword>
<dbReference type="PANTHER" id="PTHR43133">
    <property type="entry name" value="RNA POLYMERASE ECF-TYPE SIGMA FACTO"/>
    <property type="match status" value="1"/>
</dbReference>
<dbReference type="CDD" id="cd06171">
    <property type="entry name" value="Sigma70_r4"/>
    <property type="match status" value="1"/>
</dbReference>
<evidence type="ECO:0000259" key="5">
    <source>
        <dbReference type="Pfam" id="PF04542"/>
    </source>
</evidence>
<keyword evidence="2" id="KW-0805">Transcription regulation</keyword>
<reference evidence="7" key="1">
    <citation type="submission" date="2019-08" db="EMBL/GenBank/DDBJ databases">
        <authorList>
            <person name="Kucharzyk K."/>
            <person name="Murdoch R.W."/>
            <person name="Higgins S."/>
            <person name="Loffler F."/>
        </authorList>
    </citation>
    <scope>NUCLEOTIDE SEQUENCE</scope>
</reference>
<evidence type="ECO:0000256" key="2">
    <source>
        <dbReference type="ARBA" id="ARBA00023015"/>
    </source>
</evidence>
<proteinExistence type="inferred from homology"/>
<feature type="domain" description="RNA polymerase sigma factor 70 region 4 type 2" evidence="6">
    <location>
        <begin position="101"/>
        <end position="152"/>
    </location>
</feature>
<accession>A0A645B4K3</accession>
<organism evidence="7">
    <name type="scientific">bioreactor metagenome</name>
    <dbReference type="NCBI Taxonomy" id="1076179"/>
    <lineage>
        <taxon>unclassified sequences</taxon>
        <taxon>metagenomes</taxon>
        <taxon>ecological metagenomes</taxon>
    </lineage>
</organism>
<dbReference type="Gene3D" id="1.10.10.10">
    <property type="entry name" value="Winged helix-like DNA-binding domain superfamily/Winged helix DNA-binding domain"/>
    <property type="match status" value="1"/>
</dbReference>
<comment type="caution">
    <text evidence="7">The sequence shown here is derived from an EMBL/GenBank/DDBJ whole genome shotgun (WGS) entry which is preliminary data.</text>
</comment>
<dbReference type="EMBL" id="VSSQ01017753">
    <property type="protein sequence ID" value="MPM60345.1"/>
    <property type="molecule type" value="Genomic_DNA"/>
</dbReference>
<evidence type="ECO:0000259" key="6">
    <source>
        <dbReference type="Pfam" id="PF08281"/>
    </source>
</evidence>
<dbReference type="SUPFAM" id="SSF88659">
    <property type="entry name" value="Sigma3 and sigma4 domains of RNA polymerase sigma factors"/>
    <property type="match status" value="1"/>
</dbReference>
<evidence type="ECO:0000256" key="1">
    <source>
        <dbReference type="ARBA" id="ARBA00010641"/>
    </source>
</evidence>
<dbReference type="GO" id="GO:0003677">
    <property type="term" value="F:DNA binding"/>
    <property type="evidence" value="ECO:0007669"/>
    <property type="project" value="InterPro"/>
</dbReference>
<dbReference type="InterPro" id="IPR013325">
    <property type="entry name" value="RNA_pol_sigma_r2"/>
</dbReference>
<protein>
    <submittedName>
        <fullName evidence="7">ECF RNA polymerase sigma factor SigR</fullName>
    </submittedName>
</protein>
<evidence type="ECO:0000313" key="7">
    <source>
        <dbReference type="EMBL" id="MPM60345.1"/>
    </source>
</evidence>
<dbReference type="NCBIfam" id="TIGR02959">
    <property type="entry name" value="SigZ"/>
    <property type="match status" value="1"/>
</dbReference>
<dbReference type="InterPro" id="IPR014284">
    <property type="entry name" value="RNA_pol_sigma-70_dom"/>
</dbReference>
<dbReference type="InterPro" id="IPR039425">
    <property type="entry name" value="RNA_pol_sigma-70-like"/>
</dbReference>
<sequence length="185" mass="21714">MNTNTSCISEEFADHLKKFIFKRVLNLQDAEDILQEVYYRIYRNIDKLNDDEKMYSWIFQIARNVIYDYYRAGRTEEPFAQIPEKVEFKGDDNVNKEIAGCLTVMIDHLSEKDREAIFLTEYKGLTQKQLAEFIGVSYSGAKSRVQRAQKRLGKMLCDCCSLELDCRGNIINYKLKAKKNEFCKL</sequence>
<keyword evidence="4" id="KW-0804">Transcription</keyword>
<dbReference type="GO" id="GO:0016987">
    <property type="term" value="F:sigma factor activity"/>
    <property type="evidence" value="ECO:0007669"/>
    <property type="project" value="UniProtKB-KW"/>
</dbReference>
<dbReference type="Gene3D" id="1.10.1740.10">
    <property type="match status" value="1"/>
</dbReference>
<gene>
    <name evidence="7" type="primary">sigR_8</name>
    <name evidence="7" type="ORF">SDC9_107196</name>
</gene>
<dbReference type="SUPFAM" id="SSF88946">
    <property type="entry name" value="Sigma2 domain of RNA polymerase sigma factors"/>
    <property type="match status" value="1"/>
</dbReference>